<name>W7N4E4_GIBM7</name>
<dbReference type="eggNOG" id="ENOG502S9NK">
    <property type="taxonomic scope" value="Eukaryota"/>
</dbReference>
<evidence type="ECO:0000313" key="2">
    <source>
        <dbReference type="Proteomes" id="UP000009096"/>
    </source>
</evidence>
<dbReference type="RefSeq" id="XP_018760690.1">
    <property type="nucleotide sequence ID" value="XM_018902051.1"/>
</dbReference>
<dbReference type="KEGG" id="fvr:FVEG_12709"/>
<dbReference type="OrthoDB" id="3045089at2759"/>
<keyword evidence="2" id="KW-1185">Reference proteome</keyword>
<dbReference type="STRING" id="334819.W7N4E4"/>
<sequence>MSFGFGVGDFIAVGELCWKIYTRVYKVSRDAPEELRALIQELGNLSNTVNLLNEEVRDQEEWMKRAGERRLEYTCKVMGQVKATLQKMDRLADKYAELGKGDGLEGSRRPFRIQWNRVKFAFEVSSINELRAKFMSHNFHLTLLLQGAQNSSLERIENQQSKTDMKLDELRNLMIGYRISPQGPLLNAPLDDEDRQELSAAFLRSAEIGNRPWASIAIDDWLQAGKWWLLKVRSQMNRLAEGTEIKAHAYVNLLKACWILADIVSIHPQRVHLGASNDRRNEDIRNLSQIAKRNLEDFPVFEFELHDVKENAINIWPQSPPLETIAPRRQFGINRDNLGLQTSNGEVLFQCFAEIHRTTEGTVDTEDISEECLLMLEVPRQGINLNVRLKSFVAHEICWMRNSDALKAILRGFQLFSLAFRPNFLTASMVHSISVLRNWPSGDWNCLLFRNYDISCPARSDPLAMLLRTIVDHVVKKGYEDKSSRSEFLVRDCIDVEFLPPETFVWKVICWHCKRFADMKLLLEGFYIMLRLHDPLIQSAFLRLDRHFLDQMEYYLNQIVHYLNHRDGWCPDDVLIMVKAALRSNDAGYLLWILEHVNAATLSDHQTAIFQLVYNSRRLGHIDAMIQVIVPRPADIAAALAWYLSSSDEQSFGDFLHMVEVRGGYFKGKTTEEIDLSNFYPAFVAGCGRLIETQRPNTLSIYLDSLEKLGIDLYNSKGCNNTHLSQHTVLPALLSQDPAFLRILLERGVVMAIMPPFLMKYRTRNSLVSTTNADLIKLFQCLPPQIPHWPLYYAVNLVSDVEFLQLLCRYGPSLQQESSGTENEEQVQGISNHLSRLSSLEDARREHSDTLLLCHMLIDVGIKGVHYSLHSGTYDVKVDTVEYRETWMCMERLLRRDGFLHDIRKGTRWKPKPERLSELMSRYTEFPDLCPKHLRTQSDWDKWREDVLQILAE</sequence>
<evidence type="ECO:0000313" key="1">
    <source>
        <dbReference type="EMBL" id="EWG54499.1"/>
    </source>
</evidence>
<dbReference type="AlphaFoldDB" id="W7N4E4"/>
<dbReference type="Proteomes" id="UP000009096">
    <property type="component" value="Chromosome 3"/>
</dbReference>
<proteinExistence type="predicted"/>
<protein>
    <recommendedName>
        <fullName evidence="3">Fungal N-terminal domain-containing protein</fullName>
    </recommendedName>
</protein>
<gene>
    <name evidence="1" type="ORF">FVEG_12709</name>
</gene>
<organism evidence="1 2">
    <name type="scientific">Gibberella moniliformis (strain M3125 / FGSC 7600)</name>
    <name type="common">Maize ear and stalk rot fungus</name>
    <name type="synonym">Fusarium verticillioides</name>
    <dbReference type="NCBI Taxonomy" id="334819"/>
    <lineage>
        <taxon>Eukaryota</taxon>
        <taxon>Fungi</taxon>
        <taxon>Dikarya</taxon>
        <taxon>Ascomycota</taxon>
        <taxon>Pezizomycotina</taxon>
        <taxon>Sordariomycetes</taxon>
        <taxon>Hypocreomycetidae</taxon>
        <taxon>Hypocreales</taxon>
        <taxon>Nectriaceae</taxon>
        <taxon>Fusarium</taxon>
        <taxon>Fusarium fujikuroi species complex</taxon>
    </lineage>
</organism>
<accession>W7N4E4</accession>
<evidence type="ECO:0008006" key="3">
    <source>
        <dbReference type="Google" id="ProtNLM"/>
    </source>
</evidence>
<dbReference type="GeneID" id="30070123"/>
<dbReference type="VEuPathDB" id="FungiDB:FVEG_12709"/>
<dbReference type="EMBL" id="DS022261">
    <property type="protein sequence ID" value="EWG54499.1"/>
    <property type="molecule type" value="Genomic_DNA"/>
</dbReference>
<reference evidence="1 2" key="1">
    <citation type="journal article" date="2010" name="Nature">
        <title>Comparative genomics reveals mobile pathogenicity chromosomes in Fusarium.</title>
        <authorList>
            <person name="Ma L.J."/>
            <person name="van der Does H.C."/>
            <person name="Borkovich K.A."/>
            <person name="Coleman J.J."/>
            <person name="Daboussi M.J."/>
            <person name="Di Pietro A."/>
            <person name="Dufresne M."/>
            <person name="Freitag M."/>
            <person name="Grabherr M."/>
            <person name="Henrissat B."/>
            <person name="Houterman P.M."/>
            <person name="Kang S."/>
            <person name="Shim W.B."/>
            <person name="Woloshuk C."/>
            <person name="Xie X."/>
            <person name="Xu J.R."/>
            <person name="Antoniw J."/>
            <person name="Baker S.E."/>
            <person name="Bluhm B.H."/>
            <person name="Breakspear A."/>
            <person name="Brown D.W."/>
            <person name="Butchko R.A."/>
            <person name="Chapman S."/>
            <person name="Coulson R."/>
            <person name="Coutinho P.M."/>
            <person name="Danchin E.G."/>
            <person name="Diener A."/>
            <person name="Gale L.R."/>
            <person name="Gardiner D.M."/>
            <person name="Goff S."/>
            <person name="Hammond-Kosack K.E."/>
            <person name="Hilburn K."/>
            <person name="Hua-Van A."/>
            <person name="Jonkers W."/>
            <person name="Kazan K."/>
            <person name="Kodira C.D."/>
            <person name="Koehrsen M."/>
            <person name="Kumar L."/>
            <person name="Lee Y.H."/>
            <person name="Li L."/>
            <person name="Manners J.M."/>
            <person name="Miranda-Saavedra D."/>
            <person name="Mukherjee M."/>
            <person name="Park G."/>
            <person name="Park J."/>
            <person name="Park S.Y."/>
            <person name="Proctor R.H."/>
            <person name="Regev A."/>
            <person name="Ruiz-Roldan M.C."/>
            <person name="Sain D."/>
            <person name="Sakthikumar S."/>
            <person name="Sykes S."/>
            <person name="Schwartz D.C."/>
            <person name="Turgeon B.G."/>
            <person name="Wapinski I."/>
            <person name="Yoder O."/>
            <person name="Young S."/>
            <person name="Zeng Q."/>
            <person name="Zhou S."/>
            <person name="Galagan J."/>
            <person name="Cuomo C.A."/>
            <person name="Kistler H.C."/>
            <person name="Rep M."/>
        </authorList>
    </citation>
    <scope>NUCLEOTIDE SEQUENCE [LARGE SCALE GENOMIC DNA]</scope>
    <source>
        <strain evidence="2">M3125 / FGSC 7600</strain>
    </source>
</reference>